<name>A0AAV8T4M0_9ROSI</name>
<accession>A0AAV8T4M0</accession>
<dbReference type="GO" id="GO:0032259">
    <property type="term" value="P:methylation"/>
    <property type="evidence" value="ECO:0007669"/>
    <property type="project" value="UniProtKB-KW"/>
</dbReference>
<dbReference type="InterPro" id="IPR001077">
    <property type="entry name" value="COMT_C"/>
</dbReference>
<dbReference type="PANTHER" id="PTHR11746">
    <property type="entry name" value="O-METHYLTRANSFERASE"/>
    <property type="match status" value="1"/>
</dbReference>
<dbReference type="Pfam" id="PF00891">
    <property type="entry name" value="Methyltransf_2"/>
    <property type="match status" value="1"/>
</dbReference>
<dbReference type="PROSITE" id="PS51683">
    <property type="entry name" value="SAM_OMT_II"/>
    <property type="match status" value="1"/>
</dbReference>
<evidence type="ECO:0000256" key="2">
    <source>
        <dbReference type="ARBA" id="ARBA00022679"/>
    </source>
</evidence>
<feature type="chain" id="PRO_5043462731" description="O-methyltransferase C-terminal domain-containing protein" evidence="4">
    <location>
        <begin position="27"/>
        <end position="209"/>
    </location>
</feature>
<dbReference type="InterPro" id="IPR029063">
    <property type="entry name" value="SAM-dependent_MTases_sf"/>
</dbReference>
<evidence type="ECO:0000256" key="1">
    <source>
        <dbReference type="ARBA" id="ARBA00022603"/>
    </source>
</evidence>
<dbReference type="InterPro" id="IPR016461">
    <property type="entry name" value="COMT-like"/>
</dbReference>
<dbReference type="EMBL" id="JAIWQS010000006">
    <property type="protein sequence ID" value="KAJ8761259.1"/>
    <property type="molecule type" value="Genomic_DNA"/>
</dbReference>
<sequence length="209" mass="23364">MPASNPKVSFMLDRLLFLLSTHHVLGCSVDDSNTRLYSINSVSKHFVCNQDGVSLGPFMALIQDEIFLQSWSHLKDAILKGEAAFEMVHGMQRYKYLGLDFRFNQVFSKAMYNQSTLWILQCWSDDECLKLLRNCYKAIPEDEKIIIVQGSLPAVPETSSGAKATCQLDVLLMTQSSAGGERTQQAYVDLAIKAGFGGIKFVKMVCKYG</sequence>
<feature type="domain" description="O-methyltransferase C-terminal" evidence="5">
    <location>
        <begin position="118"/>
        <end position="196"/>
    </location>
</feature>
<dbReference type="AlphaFoldDB" id="A0AAV8T4M0"/>
<reference evidence="6 7" key="1">
    <citation type="submission" date="2021-09" db="EMBL/GenBank/DDBJ databases">
        <title>Genomic insights and catalytic innovation underlie evolution of tropane alkaloids biosynthesis.</title>
        <authorList>
            <person name="Wang Y.-J."/>
            <person name="Tian T."/>
            <person name="Huang J.-P."/>
            <person name="Huang S.-X."/>
        </authorList>
    </citation>
    <scope>NUCLEOTIDE SEQUENCE [LARGE SCALE GENOMIC DNA]</scope>
    <source>
        <strain evidence="6">KIB-2018</strain>
        <tissue evidence="6">Leaf</tissue>
    </source>
</reference>
<organism evidence="6 7">
    <name type="scientific">Erythroxylum novogranatense</name>
    <dbReference type="NCBI Taxonomy" id="1862640"/>
    <lineage>
        <taxon>Eukaryota</taxon>
        <taxon>Viridiplantae</taxon>
        <taxon>Streptophyta</taxon>
        <taxon>Embryophyta</taxon>
        <taxon>Tracheophyta</taxon>
        <taxon>Spermatophyta</taxon>
        <taxon>Magnoliopsida</taxon>
        <taxon>eudicotyledons</taxon>
        <taxon>Gunneridae</taxon>
        <taxon>Pentapetalae</taxon>
        <taxon>rosids</taxon>
        <taxon>fabids</taxon>
        <taxon>Malpighiales</taxon>
        <taxon>Erythroxylaceae</taxon>
        <taxon>Erythroxylum</taxon>
    </lineage>
</organism>
<dbReference type="Proteomes" id="UP001159364">
    <property type="component" value="Linkage Group LG06"/>
</dbReference>
<keyword evidence="3" id="KW-0949">S-adenosyl-L-methionine</keyword>
<gene>
    <name evidence="6" type="ORF">K2173_001315</name>
</gene>
<comment type="caution">
    <text evidence="6">The sequence shown here is derived from an EMBL/GenBank/DDBJ whole genome shotgun (WGS) entry which is preliminary data.</text>
</comment>
<dbReference type="Gene3D" id="3.40.50.150">
    <property type="entry name" value="Vaccinia Virus protein VP39"/>
    <property type="match status" value="2"/>
</dbReference>
<evidence type="ECO:0000313" key="6">
    <source>
        <dbReference type="EMBL" id="KAJ8761259.1"/>
    </source>
</evidence>
<feature type="signal peptide" evidence="4">
    <location>
        <begin position="1"/>
        <end position="26"/>
    </location>
</feature>
<keyword evidence="2" id="KW-0808">Transferase</keyword>
<proteinExistence type="predicted"/>
<keyword evidence="7" id="KW-1185">Reference proteome</keyword>
<keyword evidence="4" id="KW-0732">Signal</keyword>
<dbReference type="InterPro" id="IPR036390">
    <property type="entry name" value="WH_DNA-bd_sf"/>
</dbReference>
<dbReference type="SUPFAM" id="SSF46785">
    <property type="entry name" value="Winged helix' DNA-binding domain"/>
    <property type="match status" value="1"/>
</dbReference>
<evidence type="ECO:0000313" key="7">
    <source>
        <dbReference type="Proteomes" id="UP001159364"/>
    </source>
</evidence>
<evidence type="ECO:0000256" key="3">
    <source>
        <dbReference type="ARBA" id="ARBA00022691"/>
    </source>
</evidence>
<dbReference type="GO" id="GO:0008171">
    <property type="term" value="F:O-methyltransferase activity"/>
    <property type="evidence" value="ECO:0007669"/>
    <property type="project" value="InterPro"/>
</dbReference>
<evidence type="ECO:0000256" key="4">
    <source>
        <dbReference type="SAM" id="SignalP"/>
    </source>
</evidence>
<protein>
    <recommendedName>
        <fullName evidence="5">O-methyltransferase C-terminal domain-containing protein</fullName>
    </recommendedName>
</protein>
<dbReference type="SUPFAM" id="SSF53335">
    <property type="entry name" value="S-adenosyl-L-methionine-dependent methyltransferases"/>
    <property type="match status" value="2"/>
</dbReference>
<evidence type="ECO:0000259" key="5">
    <source>
        <dbReference type="Pfam" id="PF00891"/>
    </source>
</evidence>
<keyword evidence="1" id="KW-0489">Methyltransferase</keyword>
<dbReference type="InterPro" id="IPR036388">
    <property type="entry name" value="WH-like_DNA-bd_sf"/>
</dbReference>
<dbReference type="Gene3D" id="1.10.10.10">
    <property type="entry name" value="Winged helix-like DNA-binding domain superfamily/Winged helix DNA-binding domain"/>
    <property type="match status" value="1"/>
</dbReference>